<dbReference type="PRINTS" id="PR00184">
    <property type="entry name" value="NEISSPPORIN"/>
</dbReference>
<dbReference type="GO" id="GO:0046930">
    <property type="term" value="C:pore complex"/>
    <property type="evidence" value="ECO:0007669"/>
    <property type="project" value="UniProtKB-KW"/>
</dbReference>
<keyword evidence="4" id="KW-1134">Transmembrane beta strand</keyword>
<dbReference type="InterPro" id="IPR050298">
    <property type="entry name" value="Gram-neg_bact_OMP"/>
</dbReference>
<gene>
    <name evidence="13" type="ORF">DWG20_02565</name>
</gene>
<dbReference type="Gene3D" id="2.40.160.10">
    <property type="entry name" value="Porin"/>
    <property type="match status" value="1"/>
</dbReference>
<keyword evidence="10" id="KW-0998">Cell outer membrane</keyword>
<reference evidence="13 14" key="1">
    <citation type="submission" date="2018-07" db="EMBL/GenBank/DDBJ databases">
        <title>Crenobacter cavernae sp. nov., isolated from a karst cave.</title>
        <authorList>
            <person name="Zhu H."/>
        </authorList>
    </citation>
    <scope>NUCLEOTIDE SEQUENCE [LARGE SCALE GENOMIC DNA]</scope>
    <source>
        <strain evidence="13 14">K1W11S-77</strain>
    </source>
</reference>
<proteinExistence type="predicted"/>
<feature type="domain" description="Porin" evidence="12">
    <location>
        <begin position="10"/>
        <end position="320"/>
    </location>
</feature>
<evidence type="ECO:0000256" key="7">
    <source>
        <dbReference type="ARBA" id="ARBA00023065"/>
    </source>
</evidence>
<feature type="signal peptide" evidence="11">
    <location>
        <begin position="1"/>
        <end position="21"/>
    </location>
</feature>
<dbReference type="SUPFAM" id="SSF56935">
    <property type="entry name" value="Porins"/>
    <property type="match status" value="1"/>
</dbReference>
<evidence type="ECO:0000256" key="5">
    <source>
        <dbReference type="ARBA" id="ARBA00022692"/>
    </source>
</evidence>
<dbReference type="OrthoDB" id="5289162at2"/>
<comment type="subcellular location">
    <subcellularLocation>
        <location evidence="1">Cell outer membrane</location>
        <topology evidence="1">Multi-pass membrane protein</topology>
    </subcellularLocation>
</comment>
<dbReference type="PANTHER" id="PTHR34501">
    <property type="entry name" value="PROTEIN YDDL-RELATED"/>
    <property type="match status" value="1"/>
</dbReference>
<evidence type="ECO:0000256" key="6">
    <source>
        <dbReference type="ARBA" id="ARBA00022729"/>
    </source>
</evidence>
<dbReference type="AlphaFoldDB" id="A0A345Y396"/>
<keyword evidence="3" id="KW-0813">Transport</keyword>
<dbReference type="InterPro" id="IPR002299">
    <property type="entry name" value="Porin_Neis"/>
</dbReference>
<evidence type="ECO:0000313" key="14">
    <source>
        <dbReference type="Proteomes" id="UP000254537"/>
    </source>
</evidence>
<dbReference type="PRINTS" id="PR00182">
    <property type="entry name" value="ECOLNEIPORIN"/>
</dbReference>
<dbReference type="GO" id="GO:0009279">
    <property type="term" value="C:cell outer membrane"/>
    <property type="evidence" value="ECO:0007669"/>
    <property type="project" value="UniProtKB-SubCell"/>
</dbReference>
<protein>
    <submittedName>
        <fullName evidence="13">Porin</fullName>
    </submittedName>
</protein>
<keyword evidence="6 11" id="KW-0732">Signal</keyword>
<evidence type="ECO:0000256" key="10">
    <source>
        <dbReference type="ARBA" id="ARBA00023237"/>
    </source>
</evidence>
<accession>A0A345Y396</accession>
<evidence type="ECO:0000313" key="13">
    <source>
        <dbReference type="EMBL" id="AXK38398.1"/>
    </source>
</evidence>
<dbReference type="InterPro" id="IPR001702">
    <property type="entry name" value="Porin_Gram-ve"/>
</dbReference>
<dbReference type="InterPro" id="IPR033900">
    <property type="entry name" value="Gram_neg_porin_domain"/>
</dbReference>
<dbReference type="Pfam" id="PF13609">
    <property type="entry name" value="Porin_4"/>
    <property type="match status" value="1"/>
</dbReference>
<dbReference type="Proteomes" id="UP000254537">
    <property type="component" value="Chromosome"/>
</dbReference>
<dbReference type="PANTHER" id="PTHR34501:SF9">
    <property type="entry name" value="MAJOR OUTER MEMBRANE PROTEIN P.IA"/>
    <property type="match status" value="1"/>
</dbReference>
<comment type="subunit">
    <text evidence="2">Homotrimer.</text>
</comment>
<evidence type="ECO:0000259" key="12">
    <source>
        <dbReference type="Pfam" id="PF13609"/>
    </source>
</evidence>
<dbReference type="GO" id="GO:0015288">
    <property type="term" value="F:porin activity"/>
    <property type="evidence" value="ECO:0007669"/>
    <property type="project" value="UniProtKB-KW"/>
</dbReference>
<sequence length="338" mass="36291">MAMNKKLIALVLAALPAAAMADVTIFGTLKAGFENVKDKGSSSVNNVADFGSRIGFKGNEDLGNGLKAIWQIQSRASLTGDDTTRNTFGSRNTFIGLQGGFGKVRLGNVSDYADSDMAIVNPWESEAAALQLEIGNNRSPLDTRLKNSVRYDSPNFGGFDFSLQHGVNEARNSTIVGDSDNRRVNIVGLGYTAGGLTAKYVFARADFRNGAANDLDNTRYQRAEVGYNFDFGLGLVGAYSQNNDKEVDGSKIKDRQAAVTATYAVGAFTPKFSYGKGWDTKSAGVSAPDTGYDQWIVGVDYALSKRTTAGVSFGKLDNDKNYGEPDQRAAGVQMIHQF</sequence>
<dbReference type="KEGG" id="ccah:DWG20_02565"/>
<evidence type="ECO:0000256" key="9">
    <source>
        <dbReference type="ARBA" id="ARBA00023136"/>
    </source>
</evidence>
<evidence type="ECO:0000256" key="8">
    <source>
        <dbReference type="ARBA" id="ARBA00023114"/>
    </source>
</evidence>
<feature type="chain" id="PRO_5016733438" evidence="11">
    <location>
        <begin position="22"/>
        <end position="338"/>
    </location>
</feature>
<evidence type="ECO:0000256" key="2">
    <source>
        <dbReference type="ARBA" id="ARBA00011233"/>
    </source>
</evidence>
<keyword evidence="8" id="KW-0626">Porin</keyword>
<evidence type="ECO:0000256" key="4">
    <source>
        <dbReference type="ARBA" id="ARBA00022452"/>
    </source>
</evidence>
<dbReference type="EMBL" id="CP031337">
    <property type="protein sequence ID" value="AXK38398.1"/>
    <property type="molecule type" value="Genomic_DNA"/>
</dbReference>
<dbReference type="CDD" id="cd00342">
    <property type="entry name" value="gram_neg_porins"/>
    <property type="match status" value="1"/>
</dbReference>
<keyword evidence="9" id="KW-0472">Membrane</keyword>
<dbReference type="InterPro" id="IPR023614">
    <property type="entry name" value="Porin_dom_sf"/>
</dbReference>
<organism evidence="13 14">
    <name type="scientific">Crenobacter cavernae</name>
    <dbReference type="NCBI Taxonomy" id="2290923"/>
    <lineage>
        <taxon>Bacteria</taxon>
        <taxon>Pseudomonadati</taxon>
        <taxon>Pseudomonadota</taxon>
        <taxon>Betaproteobacteria</taxon>
        <taxon>Neisseriales</taxon>
        <taxon>Neisseriaceae</taxon>
        <taxon>Crenobacter</taxon>
    </lineage>
</organism>
<evidence type="ECO:0000256" key="1">
    <source>
        <dbReference type="ARBA" id="ARBA00004571"/>
    </source>
</evidence>
<dbReference type="GO" id="GO:0034220">
    <property type="term" value="P:monoatomic ion transmembrane transport"/>
    <property type="evidence" value="ECO:0007669"/>
    <property type="project" value="InterPro"/>
</dbReference>
<keyword evidence="5" id="KW-0812">Transmembrane</keyword>
<keyword evidence="7" id="KW-0406">Ion transport</keyword>
<evidence type="ECO:0000256" key="11">
    <source>
        <dbReference type="SAM" id="SignalP"/>
    </source>
</evidence>
<evidence type="ECO:0000256" key="3">
    <source>
        <dbReference type="ARBA" id="ARBA00022448"/>
    </source>
</evidence>
<name>A0A345Y396_9NEIS</name>